<dbReference type="Gene3D" id="3.90.1150.10">
    <property type="entry name" value="Aspartate Aminotransferase, domain 1"/>
    <property type="match status" value="1"/>
</dbReference>
<keyword evidence="6" id="KW-1185">Reference proteome</keyword>
<dbReference type="EMBL" id="NIDE01000014">
    <property type="protein sequence ID" value="OWK37552.1"/>
    <property type="molecule type" value="Genomic_DNA"/>
</dbReference>
<dbReference type="InterPro" id="IPR015422">
    <property type="entry name" value="PyrdxlP-dep_Trfase_small"/>
</dbReference>
<evidence type="ECO:0000313" key="6">
    <source>
        <dbReference type="Proteomes" id="UP000214646"/>
    </source>
</evidence>
<keyword evidence="2 3" id="KW-0663">Pyridoxal phosphate</keyword>
<comment type="cofactor">
    <cofactor evidence="1 4">
        <name>pyridoxal 5'-phosphate</name>
        <dbReference type="ChEBI" id="CHEBI:597326"/>
    </cofactor>
</comment>
<comment type="similarity">
    <text evidence="4">Belongs to the trans-sulfuration enzymes family.</text>
</comment>
<proteinExistence type="inferred from homology"/>
<organism evidence="5 6">
    <name type="scientific">Fimbriiglobus ruber</name>
    <dbReference type="NCBI Taxonomy" id="1908690"/>
    <lineage>
        <taxon>Bacteria</taxon>
        <taxon>Pseudomonadati</taxon>
        <taxon>Planctomycetota</taxon>
        <taxon>Planctomycetia</taxon>
        <taxon>Gemmatales</taxon>
        <taxon>Gemmataceae</taxon>
        <taxon>Fimbriiglobus</taxon>
    </lineage>
</organism>
<accession>A0A225D7X2</accession>
<evidence type="ECO:0000256" key="2">
    <source>
        <dbReference type="ARBA" id="ARBA00022898"/>
    </source>
</evidence>
<dbReference type="GO" id="GO:0005737">
    <property type="term" value="C:cytoplasm"/>
    <property type="evidence" value="ECO:0007669"/>
    <property type="project" value="TreeGrafter"/>
</dbReference>
<dbReference type="InterPro" id="IPR015421">
    <property type="entry name" value="PyrdxlP-dep_Trfase_major"/>
</dbReference>
<dbReference type="InterPro" id="IPR000277">
    <property type="entry name" value="Cys/Met-Metab_PyrdxlP-dep_enz"/>
</dbReference>
<name>A0A225D7X2_9BACT</name>
<dbReference type="GO" id="GO:0030170">
    <property type="term" value="F:pyridoxal phosphate binding"/>
    <property type="evidence" value="ECO:0007669"/>
    <property type="project" value="InterPro"/>
</dbReference>
<dbReference type="AlphaFoldDB" id="A0A225D7X2"/>
<evidence type="ECO:0000256" key="1">
    <source>
        <dbReference type="ARBA" id="ARBA00001933"/>
    </source>
</evidence>
<protein>
    <submittedName>
        <fullName evidence="5">O-acetylhomoserine sulfhydrylase</fullName>
    </submittedName>
</protein>
<comment type="caution">
    <text evidence="5">The sequence shown here is derived from an EMBL/GenBank/DDBJ whole genome shotgun (WGS) entry which is preliminary data.</text>
</comment>
<evidence type="ECO:0000256" key="3">
    <source>
        <dbReference type="PIRSR" id="PIRSR001434-2"/>
    </source>
</evidence>
<dbReference type="FunFam" id="3.40.640.10:FF:000046">
    <property type="entry name" value="Cystathionine gamma-lyase"/>
    <property type="match status" value="1"/>
</dbReference>
<gene>
    <name evidence="5" type="ORF">FRUB_06672</name>
</gene>
<evidence type="ECO:0000256" key="4">
    <source>
        <dbReference type="RuleBase" id="RU362118"/>
    </source>
</evidence>
<sequence>MTFPDLGRSVPLAPPLHTTSVFAIPDLDALDAIYNGEAPGFIYARDGNPNVQHLADVLTRLARGKWGVVTASGMGATSAALLAVASAGSRIVASNQLYGRTAKLLRAEFGRFGVTTTFVDTFDLDATRAALAEGPAAALVVETISNPLCRVADVPALVDLAHRAGAKLIVDNTFATPVLYRPHDAGADLVIESLTKLIGGHSDVTLGFLSGIDPTAFPAVSSLVSTWGLTANAFECWLTLRGAETLDLRVRAATANAARLADWLAVQPGVSRVVYPGREDHPDHALAARVLPAGQGNMLCFELAGGRAAVNHFMRAAPGIPFCPSLGHTTTTCSHPDTTSHRYESAAEKARQGITAGLVRLSVGCEPFDVLLAEMTKGLK</sequence>
<dbReference type="PANTHER" id="PTHR11808">
    <property type="entry name" value="TRANS-SULFURATION ENZYME FAMILY MEMBER"/>
    <property type="match status" value="1"/>
</dbReference>
<dbReference type="GO" id="GO:0019346">
    <property type="term" value="P:transsulfuration"/>
    <property type="evidence" value="ECO:0007669"/>
    <property type="project" value="InterPro"/>
</dbReference>
<dbReference type="PANTHER" id="PTHR11808:SF89">
    <property type="entry name" value="METHIONINE GAMMA-LYASE"/>
    <property type="match status" value="1"/>
</dbReference>
<reference evidence="6" key="1">
    <citation type="submission" date="2017-06" db="EMBL/GenBank/DDBJ databases">
        <title>Genome analysis of Fimbriiglobus ruber SP5, the first member of the order Planctomycetales with confirmed chitinolytic capability.</title>
        <authorList>
            <person name="Ravin N.V."/>
            <person name="Rakitin A.L."/>
            <person name="Ivanova A.A."/>
            <person name="Beletsky A.V."/>
            <person name="Kulichevskaya I.S."/>
            <person name="Mardanov A.V."/>
            <person name="Dedysh S.N."/>
        </authorList>
    </citation>
    <scope>NUCLEOTIDE SEQUENCE [LARGE SCALE GENOMIC DNA]</scope>
    <source>
        <strain evidence="6">SP5</strain>
    </source>
</reference>
<dbReference type="PIRSF" id="PIRSF001434">
    <property type="entry name" value="CGS"/>
    <property type="match status" value="1"/>
</dbReference>
<dbReference type="Gene3D" id="3.40.640.10">
    <property type="entry name" value="Type I PLP-dependent aspartate aminotransferase-like (Major domain)"/>
    <property type="match status" value="1"/>
</dbReference>
<dbReference type="Pfam" id="PF01053">
    <property type="entry name" value="Cys_Met_Meta_PP"/>
    <property type="match status" value="1"/>
</dbReference>
<dbReference type="RefSeq" id="WP_088257444.1">
    <property type="nucleotide sequence ID" value="NZ_NIDE01000014.1"/>
</dbReference>
<dbReference type="OrthoDB" id="9780685at2"/>
<dbReference type="InterPro" id="IPR015424">
    <property type="entry name" value="PyrdxlP-dep_Trfase"/>
</dbReference>
<feature type="modified residue" description="N6-(pyridoxal phosphate)lysine" evidence="3">
    <location>
        <position position="196"/>
    </location>
</feature>
<dbReference type="GO" id="GO:0016846">
    <property type="term" value="F:carbon-sulfur lyase activity"/>
    <property type="evidence" value="ECO:0007669"/>
    <property type="project" value="TreeGrafter"/>
</dbReference>
<dbReference type="Proteomes" id="UP000214646">
    <property type="component" value="Unassembled WGS sequence"/>
</dbReference>
<evidence type="ECO:0000313" key="5">
    <source>
        <dbReference type="EMBL" id="OWK37552.1"/>
    </source>
</evidence>
<dbReference type="SUPFAM" id="SSF53383">
    <property type="entry name" value="PLP-dependent transferases"/>
    <property type="match status" value="1"/>
</dbReference>